<evidence type="ECO:0000256" key="1">
    <source>
        <dbReference type="SAM" id="SignalP"/>
    </source>
</evidence>
<dbReference type="RefSeq" id="WP_214352620.1">
    <property type="nucleotide sequence ID" value="NZ_JAHBOH010000002.1"/>
</dbReference>
<dbReference type="EMBL" id="JAHBOH010000002">
    <property type="protein sequence ID" value="MBT0995565.1"/>
    <property type="molecule type" value="Genomic_DNA"/>
</dbReference>
<proteinExistence type="predicted"/>
<name>A0ABS5U2E4_9CELL</name>
<organism evidence="3 4">
    <name type="scientific">Cellulomonas fulva</name>
    <dbReference type="NCBI Taxonomy" id="2835530"/>
    <lineage>
        <taxon>Bacteria</taxon>
        <taxon>Bacillati</taxon>
        <taxon>Actinomycetota</taxon>
        <taxon>Actinomycetes</taxon>
        <taxon>Micrococcales</taxon>
        <taxon>Cellulomonadaceae</taxon>
        <taxon>Cellulomonas</taxon>
    </lineage>
</organism>
<feature type="domain" description="Sporulation stage II protein D amidase enhancer LytB N-terminal" evidence="2">
    <location>
        <begin position="273"/>
        <end position="373"/>
    </location>
</feature>
<accession>A0ABS5U2E4</accession>
<dbReference type="InterPro" id="IPR013693">
    <property type="entry name" value="SpoIID/LytB_N"/>
</dbReference>
<evidence type="ECO:0000313" key="3">
    <source>
        <dbReference type="EMBL" id="MBT0995565.1"/>
    </source>
</evidence>
<keyword evidence="4" id="KW-1185">Reference proteome</keyword>
<dbReference type="NCBIfam" id="TIGR02669">
    <property type="entry name" value="SpoIID_LytB"/>
    <property type="match status" value="1"/>
</dbReference>
<feature type="signal peptide" evidence="1">
    <location>
        <begin position="1"/>
        <end position="35"/>
    </location>
</feature>
<comment type="caution">
    <text evidence="3">The sequence shown here is derived from an EMBL/GenBank/DDBJ whole genome shotgun (WGS) entry which is preliminary data.</text>
</comment>
<feature type="chain" id="PRO_5046858634" evidence="1">
    <location>
        <begin position="36"/>
        <end position="481"/>
    </location>
</feature>
<dbReference type="Pfam" id="PF08486">
    <property type="entry name" value="SpoIID"/>
    <property type="match status" value="1"/>
</dbReference>
<reference evidence="3 4" key="1">
    <citation type="submission" date="2021-05" db="EMBL/GenBank/DDBJ databases">
        <title>Description of Cellulomonas sp. DKR-3 sp. nov.</title>
        <authorList>
            <person name="Dahal R.H."/>
            <person name="Chaudhary D.K."/>
        </authorList>
    </citation>
    <scope>NUCLEOTIDE SEQUENCE [LARGE SCALE GENOMIC DNA]</scope>
    <source>
        <strain evidence="3 4">DKR-3</strain>
    </source>
</reference>
<dbReference type="Proteomes" id="UP000722125">
    <property type="component" value="Unassembled WGS sequence"/>
</dbReference>
<keyword evidence="1" id="KW-0732">Signal</keyword>
<protein>
    <submittedName>
        <fullName evidence="3">SpoIID/LytB domain-containing protein</fullName>
    </submittedName>
</protein>
<evidence type="ECO:0000313" key="4">
    <source>
        <dbReference type="Proteomes" id="UP000722125"/>
    </source>
</evidence>
<dbReference type="InterPro" id="IPR013486">
    <property type="entry name" value="SpoIID/LytB"/>
</dbReference>
<evidence type="ECO:0000259" key="2">
    <source>
        <dbReference type="Pfam" id="PF08486"/>
    </source>
</evidence>
<sequence length="481" mass="49352">MSLASRRRQGRASVAVVAASLVLSLGLAGGSPAVAAERPPAADPSGAGAEAAVLGGLRGPAVGPDGSAETAVDALAADATAAGAGGSAAARGAGDAAPAAAGDLAVTGRGFGHGIGLSQYGAKGRAEAGKTAQQIVQAYYWGTSAGTASDARAIDVWLTADTDGALNVVREAGLRLRGSNPAKGVTRSLVTLPATVSGATPDRWRVKRASGAWRVQARAKGAWVNVSTAAIRATLSGATRVTVTSADGTVRNVVGSTARQYRGKLSANLDQRTVRVTATTTFTHYLRSVVPSEMPTYWHAQALGAQAIAARTYASYERASSYRPWWYDTCDSASCQVFRGEADYTTSGSLVATYVWSATNKAVAATAGQVRTYGGKPAFTQFSASNGGYTVKGSQPYLRAFADPYDEFDVWKRTVTASQVAAAYGIGTLRTVTFTRDGKGAYGGRVKTITLTGSSGTRTVTGDSFRITFGLLSTLFTAKVG</sequence>
<gene>
    <name evidence="3" type="ORF">KIN34_14875</name>
</gene>